<accession>A0A1I2IDD8</accession>
<dbReference type="InterPro" id="IPR036010">
    <property type="entry name" value="2Fe-2S_ferredoxin-like_sf"/>
</dbReference>
<dbReference type="GO" id="GO:0140647">
    <property type="term" value="P:P450-containing electron transport chain"/>
    <property type="evidence" value="ECO:0007669"/>
    <property type="project" value="InterPro"/>
</dbReference>
<dbReference type="OrthoDB" id="9799640at2"/>
<protein>
    <submittedName>
        <fullName evidence="8">Ferredoxin, 2Fe-2S</fullName>
    </submittedName>
</protein>
<evidence type="ECO:0000256" key="1">
    <source>
        <dbReference type="ARBA" id="ARBA00010914"/>
    </source>
</evidence>
<dbReference type="PANTHER" id="PTHR23426">
    <property type="entry name" value="FERREDOXIN/ADRENODOXIN"/>
    <property type="match status" value="1"/>
</dbReference>
<dbReference type="EMBL" id="FONG01000013">
    <property type="protein sequence ID" value="SFF40315.1"/>
    <property type="molecule type" value="Genomic_DNA"/>
</dbReference>
<dbReference type="GO" id="GO:0005829">
    <property type="term" value="C:cytosol"/>
    <property type="evidence" value="ECO:0007669"/>
    <property type="project" value="TreeGrafter"/>
</dbReference>
<dbReference type="GO" id="GO:0009055">
    <property type="term" value="F:electron transfer activity"/>
    <property type="evidence" value="ECO:0007669"/>
    <property type="project" value="TreeGrafter"/>
</dbReference>
<evidence type="ECO:0000313" key="9">
    <source>
        <dbReference type="Proteomes" id="UP000199323"/>
    </source>
</evidence>
<dbReference type="SUPFAM" id="SSF54292">
    <property type="entry name" value="2Fe-2S ferredoxin-like"/>
    <property type="match status" value="1"/>
</dbReference>
<reference evidence="8 9" key="1">
    <citation type="submission" date="2016-10" db="EMBL/GenBank/DDBJ databases">
        <authorList>
            <person name="de Groot N.N."/>
        </authorList>
    </citation>
    <scope>NUCLEOTIDE SEQUENCE [LARGE SCALE GENOMIC DNA]</scope>
    <source>
        <strain evidence="8 9">CGMCC 4.3510</strain>
    </source>
</reference>
<dbReference type="Gene3D" id="3.10.20.30">
    <property type="match status" value="1"/>
</dbReference>
<dbReference type="InterPro" id="IPR001041">
    <property type="entry name" value="2Fe-2S_ferredoxin-type"/>
</dbReference>
<sequence>MAKVIYIGSTGHEYAVEATVGESVMATAVKNGIPGIVAECGGNCSCATCHVWVGEEFAPAVGPPGDMEEDLLDMAVSERRGTSRLACQIRVTEALDGLTVEIPPEQP</sequence>
<evidence type="ECO:0000256" key="4">
    <source>
        <dbReference type="ARBA" id="ARBA00023004"/>
    </source>
</evidence>
<keyword evidence="9" id="KW-1185">Reference proteome</keyword>
<organism evidence="8 9">
    <name type="scientific">Actinacidiphila alni</name>
    <dbReference type="NCBI Taxonomy" id="380248"/>
    <lineage>
        <taxon>Bacteria</taxon>
        <taxon>Bacillati</taxon>
        <taxon>Actinomycetota</taxon>
        <taxon>Actinomycetes</taxon>
        <taxon>Kitasatosporales</taxon>
        <taxon>Streptomycetaceae</taxon>
        <taxon>Actinacidiphila</taxon>
    </lineage>
</organism>
<dbReference type="GO" id="GO:0046872">
    <property type="term" value="F:metal ion binding"/>
    <property type="evidence" value="ECO:0007669"/>
    <property type="project" value="UniProtKB-KW"/>
</dbReference>
<evidence type="ECO:0000259" key="7">
    <source>
        <dbReference type="PROSITE" id="PS51085"/>
    </source>
</evidence>
<dbReference type="CDD" id="cd00207">
    <property type="entry name" value="fer2"/>
    <property type="match status" value="1"/>
</dbReference>
<evidence type="ECO:0000256" key="5">
    <source>
        <dbReference type="ARBA" id="ARBA00023014"/>
    </source>
</evidence>
<gene>
    <name evidence="8" type="ORF">SAMN05216251_113100</name>
</gene>
<evidence type="ECO:0000313" key="8">
    <source>
        <dbReference type="EMBL" id="SFF40315.1"/>
    </source>
</evidence>
<dbReference type="GO" id="GO:0051537">
    <property type="term" value="F:2 iron, 2 sulfur cluster binding"/>
    <property type="evidence" value="ECO:0007669"/>
    <property type="project" value="UniProtKB-KW"/>
</dbReference>
<proteinExistence type="inferred from homology"/>
<evidence type="ECO:0000256" key="6">
    <source>
        <dbReference type="ARBA" id="ARBA00034078"/>
    </source>
</evidence>
<comment type="cofactor">
    <cofactor evidence="6">
        <name>[2Fe-2S] cluster</name>
        <dbReference type="ChEBI" id="CHEBI:190135"/>
    </cofactor>
</comment>
<dbReference type="PANTHER" id="PTHR23426:SF65">
    <property type="entry name" value="FERREDOXIN-2, MITOCHONDRIAL"/>
    <property type="match status" value="1"/>
</dbReference>
<evidence type="ECO:0000256" key="2">
    <source>
        <dbReference type="ARBA" id="ARBA00022714"/>
    </source>
</evidence>
<keyword evidence="2" id="KW-0001">2Fe-2S</keyword>
<dbReference type="PROSITE" id="PS51085">
    <property type="entry name" value="2FE2S_FER_2"/>
    <property type="match status" value="1"/>
</dbReference>
<dbReference type="Pfam" id="PF00111">
    <property type="entry name" value="Fer2"/>
    <property type="match status" value="1"/>
</dbReference>
<evidence type="ECO:0000256" key="3">
    <source>
        <dbReference type="ARBA" id="ARBA00022723"/>
    </source>
</evidence>
<keyword evidence="5" id="KW-0411">Iron-sulfur</keyword>
<dbReference type="AlphaFoldDB" id="A0A1I2IDD8"/>
<dbReference type="InterPro" id="IPR001055">
    <property type="entry name" value="Adrenodoxin-like"/>
</dbReference>
<dbReference type="STRING" id="380248.SAMN05216251_113100"/>
<keyword evidence="3" id="KW-0479">Metal-binding</keyword>
<dbReference type="Proteomes" id="UP000199323">
    <property type="component" value="Unassembled WGS sequence"/>
</dbReference>
<comment type="similarity">
    <text evidence="1">Belongs to the adrenodoxin/putidaredoxin family.</text>
</comment>
<dbReference type="PRINTS" id="PR00355">
    <property type="entry name" value="ADRENODOXIN"/>
</dbReference>
<keyword evidence="4" id="KW-0408">Iron</keyword>
<name>A0A1I2IDD8_9ACTN</name>
<dbReference type="InterPro" id="IPR012675">
    <property type="entry name" value="Beta-grasp_dom_sf"/>
</dbReference>
<feature type="domain" description="2Fe-2S ferredoxin-type" evidence="7">
    <location>
        <begin position="2"/>
        <end position="106"/>
    </location>
</feature>